<organism evidence="2 3">
    <name type="scientific">Hydrogenophaga pseudoflava</name>
    <name type="common">Pseudomonas carboxydoflava</name>
    <dbReference type="NCBI Taxonomy" id="47421"/>
    <lineage>
        <taxon>Bacteria</taxon>
        <taxon>Pseudomonadati</taxon>
        <taxon>Pseudomonadota</taxon>
        <taxon>Betaproteobacteria</taxon>
        <taxon>Burkholderiales</taxon>
        <taxon>Comamonadaceae</taxon>
        <taxon>Hydrogenophaga</taxon>
    </lineage>
</organism>
<dbReference type="RefSeq" id="WP_127805983.1">
    <property type="nucleotide sequence ID" value="NZ_CP037867.1"/>
</dbReference>
<evidence type="ECO:0008006" key="4">
    <source>
        <dbReference type="Google" id="ProtNLM"/>
    </source>
</evidence>
<protein>
    <recommendedName>
        <fullName evidence="4">Outer membrane protein beta-barrel domain-containing protein</fullName>
    </recommendedName>
</protein>
<evidence type="ECO:0000313" key="3">
    <source>
        <dbReference type="Proteomes" id="UP000293912"/>
    </source>
</evidence>
<proteinExistence type="predicted"/>
<keyword evidence="3" id="KW-1185">Reference proteome</keyword>
<dbReference type="Proteomes" id="UP000293912">
    <property type="component" value="Chromosome"/>
</dbReference>
<name>A0A4P6WXN7_HYDPS</name>
<dbReference type="EMBL" id="CP037867">
    <property type="protein sequence ID" value="QBM28417.1"/>
    <property type="molecule type" value="Genomic_DNA"/>
</dbReference>
<gene>
    <name evidence="2" type="ORF">HPF_12015</name>
</gene>
<dbReference type="Gene3D" id="2.40.160.170">
    <property type="match status" value="1"/>
</dbReference>
<evidence type="ECO:0000256" key="1">
    <source>
        <dbReference type="SAM" id="SignalP"/>
    </source>
</evidence>
<evidence type="ECO:0000313" key="2">
    <source>
        <dbReference type="EMBL" id="QBM28417.1"/>
    </source>
</evidence>
<accession>A0A4P6WXN7</accession>
<reference evidence="2 3" key="1">
    <citation type="submission" date="2019-03" db="EMBL/GenBank/DDBJ databases">
        <authorList>
            <person name="Sebastian G."/>
            <person name="Baumann P."/>
            <person name="Ruckert C."/>
            <person name="Kalinowski J."/>
            <person name="Nebel B."/>
            <person name="Takors R."/>
            <person name="Blombach B."/>
        </authorList>
    </citation>
    <scope>NUCLEOTIDE SEQUENCE [LARGE SCALE GENOMIC DNA]</scope>
    <source>
        <strain evidence="2 3">DSM 1084</strain>
    </source>
</reference>
<dbReference type="KEGG" id="hpse:HPF_12015"/>
<dbReference type="AlphaFoldDB" id="A0A4P6WXN7"/>
<sequence length="216" mass="22211" precursor="true">MKKLLITGLSLMALTGSALAQGVGVYGVVGTGGAGVGLNLPVGPALGIRGELASLTESDTYTEDQITYKGDLKLKGNGVFVDFRPFLGTFRLVGGATFGGTSAALNAQATNGSVTIDGQRFDATGNSLRADIKYPSTMPYIGVGWGHGRHNEPGWTFGLDLGVSIGKPKVRLTGSGGLLAQPGAQAAIAAEERKVQDDLNSAKVLPVIKVSVGYQF</sequence>
<keyword evidence="1" id="KW-0732">Signal</keyword>
<feature type="signal peptide" evidence="1">
    <location>
        <begin position="1"/>
        <end position="20"/>
    </location>
</feature>
<feature type="chain" id="PRO_5020339059" description="Outer membrane protein beta-barrel domain-containing protein" evidence="1">
    <location>
        <begin position="21"/>
        <end position="216"/>
    </location>
</feature>